<proteinExistence type="predicted"/>
<name>A0ABR4CQS6_9HELO</name>
<protein>
    <submittedName>
        <fullName evidence="1">Uncharacterized protein</fullName>
    </submittedName>
</protein>
<dbReference type="Proteomes" id="UP001595075">
    <property type="component" value="Unassembled WGS sequence"/>
</dbReference>
<sequence length="37" mass="4318">MPVASLKDVVLRTTRELNWMESRGIFQRVALELCLEL</sequence>
<evidence type="ECO:0000313" key="2">
    <source>
        <dbReference type="Proteomes" id="UP001595075"/>
    </source>
</evidence>
<reference evidence="1 2" key="1">
    <citation type="journal article" date="2024" name="Commun. Biol.">
        <title>Comparative genomic analysis of thermophilic fungi reveals convergent evolutionary adaptations and gene losses.</title>
        <authorList>
            <person name="Steindorff A.S."/>
            <person name="Aguilar-Pontes M.V."/>
            <person name="Robinson A.J."/>
            <person name="Andreopoulos B."/>
            <person name="LaButti K."/>
            <person name="Kuo A."/>
            <person name="Mondo S."/>
            <person name="Riley R."/>
            <person name="Otillar R."/>
            <person name="Haridas S."/>
            <person name="Lipzen A."/>
            <person name="Grimwood J."/>
            <person name="Schmutz J."/>
            <person name="Clum A."/>
            <person name="Reid I.D."/>
            <person name="Moisan M.C."/>
            <person name="Butler G."/>
            <person name="Nguyen T.T.M."/>
            <person name="Dewar K."/>
            <person name="Conant G."/>
            <person name="Drula E."/>
            <person name="Henrissat B."/>
            <person name="Hansel C."/>
            <person name="Singer S."/>
            <person name="Hutchinson M.I."/>
            <person name="de Vries R.P."/>
            <person name="Natvig D.O."/>
            <person name="Powell A.J."/>
            <person name="Tsang A."/>
            <person name="Grigoriev I.V."/>
        </authorList>
    </citation>
    <scope>NUCLEOTIDE SEQUENCE [LARGE SCALE GENOMIC DNA]</scope>
    <source>
        <strain evidence="1 2">CBS 494.80</strain>
    </source>
</reference>
<gene>
    <name evidence="1" type="ORF">VTL71DRAFT_11654</name>
</gene>
<accession>A0ABR4CQS6</accession>
<evidence type="ECO:0000313" key="1">
    <source>
        <dbReference type="EMBL" id="KAL2072311.1"/>
    </source>
</evidence>
<dbReference type="EMBL" id="JAZHXI010000004">
    <property type="protein sequence ID" value="KAL2072311.1"/>
    <property type="molecule type" value="Genomic_DNA"/>
</dbReference>
<organism evidence="1 2">
    <name type="scientific">Oculimacula yallundae</name>
    <dbReference type="NCBI Taxonomy" id="86028"/>
    <lineage>
        <taxon>Eukaryota</taxon>
        <taxon>Fungi</taxon>
        <taxon>Dikarya</taxon>
        <taxon>Ascomycota</taxon>
        <taxon>Pezizomycotina</taxon>
        <taxon>Leotiomycetes</taxon>
        <taxon>Helotiales</taxon>
        <taxon>Ploettnerulaceae</taxon>
        <taxon>Oculimacula</taxon>
    </lineage>
</organism>
<comment type="caution">
    <text evidence="1">The sequence shown here is derived from an EMBL/GenBank/DDBJ whole genome shotgun (WGS) entry which is preliminary data.</text>
</comment>
<keyword evidence="2" id="KW-1185">Reference proteome</keyword>